<proteinExistence type="predicted"/>
<keyword evidence="1" id="KW-1133">Transmembrane helix</keyword>
<evidence type="ECO:0000313" key="2">
    <source>
        <dbReference type="EMBL" id="ACI62900.1"/>
    </source>
</evidence>
<feature type="transmembrane region" description="Helical" evidence="1">
    <location>
        <begin position="287"/>
        <end position="311"/>
    </location>
</feature>
<evidence type="ECO:0000256" key="1">
    <source>
        <dbReference type="SAM" id="Phobius"/>
    </source>
</evidence>
<feature type="transmembrane region" description="Helical" evidence="1">
    <location>
        <begin position="211"/>
        <end position="229"/>
    </location>
</feature>
<feature type="transmembrane region" description="Helical" evidence="1">
    <location>
        <begin position="250"/>
        <end position="267"/>
    </location>
</feature>
<keyword evidence="1" id="KW-0472">Membrane</keyword>
<sequence length="397" mass="44489">MNPFLRKAAVLDSSSITRIFMGKSQNESRIMLEKYAVLIHLTTFLRIRAERRIFHNKSFFDLLENMYTINSLLMVLFRDTMKSSMSMEHKRRLAFGVVRIVFGLVWLINTWLQFNPAYAAHFLGSFNADWVSGQPDWIIQYGHWMANLVQHIGPQSVAYGTVGLDAILAVALITGLGLPFLAGVGVLYNLWLWSTVGGFGGPYTQGATDPGTAIIYALCFVYVIWSRSWEGLSLSKVPHKPLYAPAMHTARILFGLLWAFDAFWKWQPYFLHNAVTYLQQALPGEPVWIAAYISFVIAVINLAGPVLFGYVAAIMESIIAFFLLIGRGLRWIIPVGIAYSFGVWTTAEGWGAPYLPGSTANKGDVLGTTNIYIIAFLFLAAWVYFTPRAQRRGDGDA</sequence>
<feature type="transmembrane region" description="Helical" evidence="1">
    <location>
        <begin position="166"/>
        <end position="191"/>
    </location>
</feature>
<accession>B7SUT8</accession>
<name>B7SUT8_ACITH</name>
<organism evidence="2">
    <name type="scientific">Acidithiobacillus thiooxidans</name>
    <name type="common">Thiobacillus thiooxidans</name>
    <dbReference type="NCBI Taxonomy" id="930"/>
    <lineage>
        <taxon>Bacteria</taxon>
        <taxon>Pseudomonadati</taxon>
        <taxon>Pseudomonadota</taxon>
        <taxon>Acidithiobacillia</taxon>
        <taxon>Acidithiobacillales</taxon>
        <taxon>Acidithiobacillaceae</taxon>
        <taxon>Acidithiobacillus</taxon>
    </lineage>
</organism>
<dbReference type="EMBL" id="EU746963">
    <property type="protein sequence ID" value="ACI62900.1"/>
    <property type="molecule type" value="Genomic_DNA"/>
</dbReference>
<evidence type="ECO:0008006" key="3">
    <source>
        <dbReference type="Google" id="ProtNLM"/>
    </source>
</evidence>
<feature type="transmembrane region" description="Helical" evidence="1">
    <location>
        <begin position="318"/>
        <end position="345"/>
    </location>
</feature>
<dbReference type="AlphaFoldDB" id="B7SUT8"/>
<reference evidence="2" key="1">
    <citation type="submission" date="2008-05" db="EMBL/GenBank/DDBJ databases">
        <title>Microbial iron management mechanisms in extremely acidic environments: comparative genomics evidence for diversity and versatility.</title>
        <authorList>
            <person name="Osorio H.M."/>
            <person name="Martinez V."/>
            <person name="Nieto P.A."/>
            <person name="Holmes D.S."/>
            <person name="Quatrini R."/>
        </authorList>
    </citation>
    <scope>NUCLEOTIDE SEQUENCE</scope>
</reference>
<feature type="transmembrane region" description="Helical" evidence="1">
    <location>
        <begin position="93"/>
        <end position="112"/>
    </location>
</feature>
<feature type="transmembrane region" description="Helical" evidence="1">
    <location>
        <begin position="365"/>
        <end position="385"/>
    </location>
</feature>
<keyword evidence="1" id="KW-0812">Transmembrane</keyword>
<protein>
    <recommendedName>
        <fullName evidence="3">DoxX family protein</fullName>
    </recommendedName>
</protein>